<dbReference type="Proteomes" id="UP000000939">
    <property type="component" value="Chromosome"/>
</dbReference>
<evidence type="ECO:0000313" key="2">
    <source>
        <dbReference type="Proteomes" id="UP000000939"/>
    </source>
</evidence>
<evidence type="ECO:0000313" key="1">
    <source>
        <dbReference type="EMBL" id="ADG93136.1"/>
    </source>
</evidence>
<keyword evidence="2" id="KW-1185">Reference proteome</keyword>
<reference evidence="1 2" key="1">
    <citation type="journal article" date="2010" name="Stand. Genomic Sci.">
        <title>Complete genome sequence of Arcobacter nitrofigilis type strain (CI).</title>
        <authorList>
            <person name="Pati A."/>
            <person name="Gronow S."/>
            <person name="Lapidus A."/>
            <person name="Copeland A."/>
            <person name="Glavina Del Rio T."/>
            <person name="Nolan M."/>
            <person name="Lucas S."/>
            <person name="Tice H."/>
            <person name="Cheng J.F."/>
            <person name="Han C."/>
            <person name="Chertkov O."/>
            <person name="Bruce D."/>
            <person name="Tapia R."/>
            <person name="Goodwin L."/>
            <person name="Pitluck S."/>
            <person name="Liolios K."/>
            <person name="Ivanova N."/>
            <person name="Mavromatis K."/>
            <person name="Chen A."/>
            <person name="Palaniappan K."/>
            <person name="Land M."/>
            <person name="Hauser L."/>
            <person name="Chang Y.J."/>
            <person name="Jeffries C.D."/>
            <person name="Detter J.C."/>
            <person name="Rohde M."/>
            <person name="Goker M."/>
            <person name="Bristow J."/>
            <person name="Eisen J.A."/>
            <person name="Markowitz V."/>
            <person name="Hugenholtz P."/>
            <person name="Klenk H.P."/>
            <person name="Kyrpides N.C."/>
        </authorList>
    </citation>
    <scope>NUCLEOTIDE SEQUENCE [LARGE SCALE GENOMIC DNA]</scope>
    <source>
        <strain evidence="2">ATCC 33309 / DSM 7299 / CCUG 15893 / LMG 7604 / NCTC 12251 / CI</strain>
    </source>
</reference>
<dbReference type="HOGENOM" id="CLU_215180_0_0_7"/>
<accession>D5V5W9</accession>
<dbReference type="EMBL" id="CP001999">
    <property type="protein sequence ID" value="ADG93136.1"/>
    <property type="molecule type" value="Genomic_DNA"/>
</dbReference>
<gene>
    <name evidence="1" type="ordered locus">Arnit_1479</name>
</gene>
<organism evidence="1 2">
    <name type="scientific">Arcobacter nitrofigilis (strain ATCC 33309 / DSM 7299 / CCUG 15893 / LMG 7604 / NCTC 12251 / CI)</name>
    <name type="common">Campylobacter nitrofigilis</name>
    <dbReference type="NCBI Taxonomy" id="572480"/>
    <lineage>
        <taxon>Bacteria</taxon>
        <taxon>Pseudomonadati</taxon>
        <taxon>Campylobacterota</taxon>
        <taxon>Epsilonproteobacteria</taxon>
        <taxon>Campylobacterales</taxon>
        <taxon>Arcobacteraceae</taxon>
        <taxon>Arcobacter</taxon>
    </lineage>
</organism>
<sequence>MTKRILDKENLKKVIKTTQNIEGYSEASKKVIAEVKILREKYGIKVSAKR</sequence>
<name>D5V5W9_ARCNC</name>
<dbReference type="RefSeq" id="WP_013135281.1">
    <property type="nucleotide sequence ID" value="NC_014166.1"/>
</dbReference>
<dbReference type="STRING" id="572480.Arnit_1479"/>
<protein>
    <submittedName>
        <fullName evidence="1">Uncharacterized protein</fullName>
    </submittedName>
</protein>
<proteinExistence type="predicted"/>
<dbReference type="KEGG" id="ant:Arnit_1479"/>
<dbReference type="AlphaFoldDB" id="D5V5W9"/>